<name>A0A8S0W034_CYCAE</name>
<feature type="region of interest" description="Disordered" evidence="1">
    <location>
        <begin position="1"/>
        <end position="26"/>
    </location>
</feature>
<evidence type="ECO:0000256" key="1">
    <source>
        <dbReference type="SAM" id="MobiDB-lite"/>
    </source>
</evidence>
<dbReference type="PANTHER" id="PTHR19959:SF119">
    <property type="entry name" value="FUNGAL LIPASE-LIKE DOMAIN-CONTAINING PROTEIN"/>
    <property type="match status" value="1"/>
</dbReference>
<keyword evidence="3" id="KW-1185">Reference proteome</keyword>
<sequence length="906" mass="100801">MDSLKEGSDNSPVTAGTSTITAPSSSSSSVRTIIERNLFNSENEKVVLKDFFIEHSFDDGGRHVPETLSLSVFGLEDDEDEDAARTEKISAALWKYDRVIQLHPDIGDLTFVAQSEEVGDLGFLFLTRDDMLAFLTVGYDLKLDRSFAMEDGVHGTLKMSFSIATVSDFLSSFTTQELSEMQTNSFSFSEQPASLNALGNRLMQQFATSNNIHDIGQAFSAYHRAVQLTEPDNTRYAEYVCDAASALFRRFGLTANQSDIDQAISMMDVGVACTPKSDVNFPGRLINLGSLYRTRFEHEGDPRDIERGVEYQRKGVEAHPQNHPAWLSGLAHSYRMSFECTGRSEDAEKAILYHQIALQRTPKGSPDFALRLSDLGTSFRIRFQHTKGRQDIESAICNQQMAIQCAADSNFVQPRLFNNLGNTFQSRFEVAQDMSDIDSALANHRKAAKLLPDDNTDLPTFLNNLGTSLLMRFERHGDIEDVENSISHLERAVERTQERHPSRPGLLTNLGNSFLSQFRHTGNLQHLDNAIAHHDRAVQLAPSKHANLPGLLRNLGRSLATRYASTGDPKDISNAISYQERAVALTPEGHTSSLNQLSDLGNRYLTPTASTLLANLASSFSARFWRTEDLDDIKNAIFHQQQAVKLTPADHANFPMLLNNLGNAFLTRFKWMGDTTDLEHAISNHQMAVQLIPNTHVELPDADGAISNQRMAVQMTAEGHAERAIRLYNLATSLHSRFDVTKDPEDLREAIDMACMAAKERSGHPNIRLAAARSWAELCQQADRSSESMEAFQAALGLLSQVVGLEQTISRRHKNLVEVSDLTASATAAAVENKEVVTALGWLEQGRCLVWNQINQLRTPVDILRAYDPTLADRVLHVARALEASGYRHQQQYLEAITHETIAIQD</sequence>
<accession>A0A8S0W034</accession>
<gene>
    <name evidence="2" type="ORF">AAE3_LOCUS11810</name>
</gene>
<dbReference type="Gene3D" id="1.25.40.10">
    <property type="entry name" value="Tetratricopeptide repeat domain"/>
    <property type="match status" value="3"/>
</dbReference>
<protein>
    <recommendedName>
        <fullName evidence="4">TPR-like protein</fullName>
    </recommendedName>
</protein>
<organism evidence="2 3">
    <name type="scientific">Cyclocybe aegerita</name>
    <name type="common">Black poplar mushroom</name>
    <name type="synonym">Agrocybe aegerita</name>
    <dbReference type="NCBI Taxonomy" id="1973307"/>
    <lineage>
        <taxon>Eukaryota</taxon>
        <taxon>Fungi</taxon>
        <taxon>Dikarya</taxon>
        <taxon>Basidiomycota</taxon>
        <taxon>Agaricomycotina</taxon>
        <taxon>Agaricomycetes</taxon>
        <taxon>Agaricomycetidae</taxon>
        <taxon>Agaricales</taxon>
        <taxon>Agaricineae</taxon>
        <taxon>Bolbitiaceae</taxon>
        <taxon>Cyclocybe</taxon>
    </lineage>
</organism>
<reference evidence="2 3" key="1">
    <citation type="submission" date="2020-01" db="EMBL/GenBank/DDBJ databases">
        <authorList>
            <person name="Gupta K D."/>
        </authorList>
    </citation>
    <scope>NUCLEOTIDE SEQUENCE [LARGE SCALE GENOMIC DNA]</scope>
</reference>
<comment type="caution">
    <text evidence="2">The sequence shown here is derived from an EMBL/GenBank/DDBJ whole genome shotgun (WGS) entry which is preliminary data.</text>
</comment>
<feature type="compositionally biased region" description="Polar residues" evidence="1">
    <location>
        <begin position="9"/>
        <end position="23"/>
    </location>
</feature>
<dbReference type="InterPro" id="IPR011990">
    <property type="entry name" value="TPR-like_helical_dom_sf"/>
</dbReference>
<evidence type="ECO:0000313" key="2">
    <source>
        <dbReference type="EMBL" id="CAA7269584.1"/>
    </source>
</evidence>
<proteinExistence type="predicted"/>
<dbReference type="EMBL" id="CACVBS010000079">
    <property type="protein sequence ID" value="CAA7269584.1"/>
    <property type="molecule type" value="Genomic_DNA"/>
</dbReference>
<dbReference type="Proteomes" id="UP000467700">
    <property type="component" value="Unassembled WGS sequence"/>
</dbReference>
<dbReference type="SUPFAM" id="SSF48452">
    <property type="entry name" value="TPR-like"/>
    <property type="match status" value="1"/>
</dbReference>
<dbReference type="OrthoDB" id="9991317at2759"/>
<dbReference type="PANTHER" id="PTHR19959">
    <property type="entry name" value="KINESIN LIGHT CHAIN"/>
    <property type="match status" value="1"/>
</dbReference>
<evidence type="ECO:0000313" key="3">
    <source>
        <dbReference type="Proteomes" id="UP000467700"/>
    </source>
</evidence>
<evidence type="ECO:0008006" key="4">
    <source>
        <dbReference type="Google" id="ProtNLM"/>
    </source>
</evidence>
<dbReference type="AlphaFoldDB" id="A0A8S0W034"/>